<keyword evidence="3" id="KW-1185">Reference proteome</keyword>
<dbReference type="AlphaFoldDB" id="A0A8H2VJW2"/>
<dbReference type="GO" id="GO:0051321">
    <property type="term" value="P:meiotic cell cycle"/>
    <property type="evidence" value="ECO:0007669"/>
    <property type="project" value="InterPro"/>
</dbReference>
<dbReference type="OrthoDB" id="4069217at2759"/>
<protein>
    <submittedName>
        <fullName evidence="2">Uncharacterized protein</fullName>
    </submittedName>
</protein>
<organism evidence="2 3">
    <name type="scientific">Maudiozyma barnettii</name>
    <dbReference type="NCBI Taxonomy" id="61262"/>
    <lineage>
        <taxon>Eukaryota</taxon>
        <taxon>Fungi</taxon>
        <taxon>Dikarya</taxon>
        <taxon>Ascomycota</taxon>
        <taxon>Saccharomycotina</taxon>
        <taxon>Saccharomycetes</taxon>
        <taxon>Saccharomycetales</taxon>
        <taxon>Saccharomycetaceae</taxon>
        <taxon>Maudiozyma</taxon>
    </lineage>
</organism>
<comment type="caution">
    <text evidence="2">The sequence shown here is derived from an EMBL/GenBank/DDBJ whole genome shotgun (WGS) entry which is preliminary data.</text>
</comment>
<feature type="region of interest" description="Disordered" evidence="1">
    <location>
        <begin position="652"/>
        <end position="701"/>
    </location>
</feature>
<evidence type="ECO:0000256" key="1">
    <source>
        <dbReference type="SAM" id="MobiDB-lite"/>
    </source>
</evidence>
<name>A0A8H2VJW2_9SACH</name>
<proteinExistence type="predicted"/>
<evidence type="ECO:0000313" key="2">
    <source>
        <dbReference type="EMBL" id="CAB4256761.1"/>
    </source>
</evidence>
<dbReference type="Pfam" id="PF22575">
    <property type="entry name" value="Vir1p"/>
    <property type="match status" value="2"/>
</dbReference>
<accession>A0A8H2VJW2</accession>
<dbReference type="Proteomes" id="UP000644660">
    <property type="component" value="Unassembled WGS sequence"/>
</dbReference>
<dbReference type="GeneID" id="64859853"/>
<dbReference type="EMBL" id="CAEFZW010000011">
    <property type="protein sequence ID" value="CAB4256761.1"/>
    <property type="molecule type" value="Genomic_DNA"/>
</dbReference>
<sequence>MDTTRDVLLKTVHAALLQLGSLDDAHEARVQPLAYQLIHSLRLLPVDDNGESGCVQQLDFPQDLDIFTPVWNSATASQPAKTAIVACLVAYCSVHSFLQPLILQSINNWKLCVGDGNDTARKADSVGFYTLLAAIECLDSINEKSLHFLSLNDRLSYTLAKEWVPMWANGKDVSLQTHLNIKKDVLSLYSNESHMDYFIATSNLQNIGLDETATPNRFVNQLVALRVFQCSKWIQPSLYKQACTLVLAKQKYQSEDQDVQFQLKVLMEIIDHPQLNLLLEPKLVCLLFDSLQALKGRAPFEIHKNLNQMGSTLSIDAMLNIVQFTITQLLLNFDHSVTLPDWFNDEIVPRIPPITKSSFMFQSASDSTPTPPVSYTLQLLYWCLVDTMALNNTFLMHYFKYHVDVPLMDPANKKSLNHILIHNHMNLYNIPMIASLLLSEKLSSSSLLISRLLSIQSIKISENLIKLHGNIAIFHLIKFINKISLQDLSLQKISIRLLNHLFFHNINDNNESLIDDVLHNKLSLESLKELIQRWNDGSSSYSLFYQRIFMESQPSSSDTIQRTIQVRDLYKYLPKDQQQDILHAITTTATTNTTIQRQMEQPQPQKSMKSYIQAPSSANKFNAYNSTSFVPSTTGNGNNNNNNNYLFTTTPSNNSNNIPPHTPQINTTSTLYNHPQHQPQPHNHDNNKTNNFHGSTTTTTSDDSMNNELMMHQTDTFSAFSTPFTLSAHKTSEMMNSTPKTPNTINNNPWNESPHVVVNNSMSASKIVSTGKNYILGGHNRVKNNSRAQSIHIDQFQDPDA</sequence>
<dbReference type="InterPro" id="IPR054776">
    <property type="entry name" value="VIR1_yeast"/>
</dbReference>
<reference evidence="2 3" key="1">
    <citation type="submission" date="2020-05" db="EMBL/GenBank/DDBJ databases">
        <authorList>
            <person name="Casaregola S."/>
            <person name="Devillers H."/>
            <person name="Grondin C."/>
        </authorList>
    </citation>
    <scope>NUCLEOTIDE SEQUENCE [LARGE SCALE GENOMIC DNA]</scope>
    <source>
        <strain evidence="2 3">CLIB 1767</strain>
    </source>
</reference>
<gene>
    <name evidence="2" type="ORF">KABA2_11S02706</name>
</gene>
<dbReference type="GO" id="GO:0045944">
    <property type="term" value="P:positive regulation of transcription by RNA polymerase II"/>
    <property type="evidence" value="ECO:0007669"/>
    <property type="project" value="InterPro"/>
</dbReference>
<evidence type="ECO:0000313" key="3">
    <source>
        <dbReference type="Proteomes" id="UP000644660"/>
    </source>
</evidence>
<dbReference type="RefSeq" id="XP_041408605.1">
    <property type="nucleotide sequence ID" value="XM_041552671.1"/>
</dbReference>